<feature type="non-terminal residue" evidence="1">
    <location>
        <position position="119"/>
    </location>
</feature>
<feature type="non-terminal residue" evidence="1">
    <location>
        <position position="1"/>
    </location>
</feature>
<proteinExistence type="predicted"/>
<sequence length="119" mass="13484">YDYGDDANDPEAKQISHIALYELVIDRLIFMVQAVSKFSSLQVNYGHMMTPQDTNIDQKGAGSVGLIIKQYWTQVVKFQAQHLQLLSESKRINMKLKDIEMEVSKSPMEDIQTNSSSTA</sequence>
<gene>
    <name evidence="1" type="primary">ORF219941</name>
</gene>
<dbReference type="AlphaFoldDB" id="A0A0B7C2N7"/>
<name>A0A0B7C2N7_9EUPU</name>
<organism evidence="1">
    <name type="scientific">Arion vulgaris</name>
    <dbReference type="NCBI Taxonomy" id="1028688"/>
    <lineage>
        <taxon>Eukaryota</taxon>
        <taxon>Metazoa</taxon>
        <taxon>Spiralia</taxon>
        <taxon>Lophotrochozoa</taxon>
        <taxon>Mollusca</taxon>
        <taxon>Gastropoda</taxon>
        <taxon>Heterobranchia</taxon>
        <taxon>Euthyneura</taxon>
        <taxon>Panpulmonata</taxon>
        <taxon>Eupulmonata</taxon>
        <taxon>Stylommatophora</taxon>
        <taxon>Helicina</taxon>
        <taxon>Arionoidea</taxon>
        <taxon>Arionidae</taxon>
        <taxon>Arion</taxon>
    </lineage>
</organism>
<accession>A0A0B7C2N7</accession>
<evidence type="ECO:0000313" key="1">
    <source>
        <dbReference type="EMBL" id="CEK98906.1"/>
    </source>
</evidence>
<dbReference type="InterPro" id="IPR029681">
    <property type="entry name" value="CCDC157"/>
</dbReference>
<dbReference type="PANTHER" id="PTHR43696">
    <property type="entry name" value="COILED-COIL DOMAIN-CONTAINING PROTEIN 157"/>
    <property type="match status" value="1"/>
</dbReference>
<dbReference type="PANTHER" id="PTHR43696:SF9">
    <property type="entry name" value="COILED-COIL DOMAIN-CONTAINING PROTEIN 157"/>
    <property type="match status" value="1"/>
</dbReference>
<dbReference type="EMBL" id="HACG01052035">
    <property type="protein sequence ID" value="CEK98906.1"/>
    <property type="molecule type" value="Transcribed_RNA"/>
</dbReference>
<protein>
    <submittedName>
        <fullName evidence="1">Uncharacterized protein</fullName>
    </submittedName>
</protein>
<reference evidence="1" key="1">
    <citation type="submission" date="2014-12" db="EMBL/GenBank/DDBJ databases">
        <title>Insight into the proteome of Arion vulgaris.</title>
        <authorList>
            <person name="Aradska J."/>
            <person name="Bulat T."/>
            <person name="Smidak R."/>
            <person name="Sarate P."/>
            <person name="Gangsoo J."/>
            <person name="Sialana F."/>
            <person name="Bilban M."/>
            <person name="Lubec G."/>
        </authorList>
    </citation>
    <scope>NUCLEOTIDE SEQUENCE</scope>
    <source>
        <tissue evidence="1">Skin</tissue>
    </source>
</reference>